<accession>A0AA41XH05</accession>
<organism evidence="2 3">
    <name type="scientific">Herbiconiux oxytropis</name>
    <dbReference type="NCBI Taxonomy" id="2970915"/>
    <lineage>
        <taxon>Bacteria</taxon>
        <taxon>Bacillati</taxon>
        <taxon>Actinomycetota</taxon>
        <taxon>Actinomycetes</taxon>
        <taxon>Micrococcales</taxon>
        <taxon>Microbacteriaceae</taxon>
        <taxon>Herbiconiux</taxon>
    </lineage>
</organism>
<dbReference type="EMBL" id="JANLCK010000019">
    <property type="protein sequence ID" value="MCS5728037.1"/>
    <property type="molecule type" value="Genomic_DNA"/>
</dbReference>
<gene>
    <name evidence="2" type="ORF">N1028_19235</name>
</gene>
<evidence type="ECO:0000256" key="1">
    <source>
        <dbReference type="SAM" id="MobiDB-lite"/>
    </source>
</evidence>
<proteinExistence type="predicted"/>
<dbReference type="Proteomes" id="UP001165587">
    <property type="component" value="Unassembled WGS sequence"/>
</dbReference>
<sequence length="94" mass="10018">MGRQNYRRASPAPVPVGLTEPGSDPYAAYLDWIARGRPSMAGGDAVRPEASTVLLTEHVQMQVHELAGGSEFGGPIAASKPSAWQRLVGAFRRS</sequence>
<feature type="region of interest" description="Disordered" evidence="1">
    <location>
        <begin position="1"/>
        <end position="20"/>
    </location>
</feature>
<reference evidence="2" key="1">
    <citation type="submission" date="2022-08" db="EMBL/GenBank/DDBJ databases">
        <authorList>
            <person name="Deng Y."/>
            <person name="Han X.-F."/>
            <person name="Zhang Y.-Q."/>
        </authorList>
    </citation>
    <scope>NUCLEOTIDE SEQUENCE</scope>
    <source>
        <strain evidence="2">CPCC 203407</strain>
    </source>
</reference>
<dbReference type="AlphaFoldDB" id="A0AA41XH05"/>
<dbReference type="RefSeq" id="WP_259531144.1">
    <property type="nucleotide sequence ID" value="NZ_JANLCK010000019.1"/>
</dbReference>
<name>A0AA41XH05_9MICO</name>
<protein>
    <submittedName>
        <fullName evidence="2">Uncharacterized protein</fullName>
    </submittedName>
</protein>
<evidence type="ECO:0000313" key="2">
    <source>
        <dbReference type="EMBL" id="MCS5728037.1"/>
    </source>
</evidence>
<evidence type="ECO:0000313" key="3">
    <source>
        <dbReference type="Proteomes" id="UP001165587"/>
    </source>
</evidence>
<comment type="caution">
    <text evidence="2">The sequence shown here is derived from an EMBL/GenBank/DDBJ whole genome shotgun (WGS) entry which is preliminary data.</text>
</comment>
<keyword evidence="3" id="KW-1185">Reference proteome</keyword>